<dbReference type="SUPFAM" id="SSF53474">
    <property type="entry name" value="alpha/beta-Hydrolases"/>
    <property type="match status" value="1"/>
</dbReference>
<evidence type="ECO:0000313" key="2">
    <source>
        <dbReference type="Proteomes" id="UP000248349"/>
    </source>
</evidence>
<dbReference type="GeneID" id="37078935"/>
<dbReference type="EMBL" id="KZ821276">
    <property type="protein sequence ID" value="PYH40796.1"/>
    <property type="molecule type" value="Genomic_DNA"/>
</dbReference>
<organism evidence="1 2">
    <name type="scientific">Aspergillus saccharolyticus JOP 1030-1</name>
    <dbReference type="NCBI Taxonomy" id="1450539"/>
    <lineage>
        <taxon>Eukaryota</taxon>
        <taxon>Fungi</taxon>
        <taxon>Dikarya</taxon>
        <taxon>Ascomycota</taxon>
        <taxon>Pezizomycotina</taxon>
        <taxon>Eurotiomycetes</taxon>
        <taxon>Eurotiomycetidae</taxon>
        <taxon>Eurotiales</taxon>
        <taxon>Aspergillaceae</taxon>
        <taxon>Aspergillus</taxon>
        <taxon>Aspergillus subgen. Circumdati</taxon>
    </lineage>
</organism>
<dbReference type="Gene3D" id="3.40.50.12670">
    <property type="match status" value="1"/>
</dbReference>
<proteinExistence type="predicted"/>
<accession>A0A318Z1C3</accession>
<dbReference type="InterPro" id="IPR029058">
    <property type="entry name" value="AB_hydrolase_fold"/>
</dbReference>
<evidence type="ECO:0000313" key="1">
    <source>
        <dbReference type="EMBL" id="PYH40796.1"/>
    </source>
</evidence>
<dbReference type="STRING" id="1450539.A0A318Z1C3"/>
<dbReference type="RefSeq" id="XP_025426778.1">
    <property type="nucleotide sequence ID" value="XM_025577706.1"/>
</dbReference>
<gene>
    <name evidence="1" type="ORF">BP01DRAFT_387000</name>
</gene>
<keyword evidence="2" id="KW-1185">Reference proteome</keyword>
<sequence length="184" mass="20229">MAITVHYQFGPSCRSVANRTSVDKISYAGGGPDGACSQGVRAYSRLIDRVKASFEGVKGMTRQLGNFSFTRVYQAGREVPAYQPLASLEIFRRANFSSGYSVRDAAGLRDTFEIRNEVPAVPKSRCYILAPGSCELEVWKTVLDGTAVVRNWHVVEDEDGDRDWEDAEDALSNGRKQVVLDGIG</sequence>
<protein>
    <submittedName>
        <fullName evidence="1">Uncharacterized protein</fullName>
    </submittedName>
</protein>
<dbReference type="AlphaFoldDB" id="A0A318Z1C3"/>
<name>A0A318Z1C3_9EURO</name>
<dbReference type="Proteomes" id="UP000248349">
    <property type="component" value="Unassembled WGS sequence"/>
</dbReference>
<dbReference type="OrthoDB" id="443318at2759"/>
<reference evidence="1 2" key="1">
    <citation type="submission" date="2016-12" db="EMBL/GenBank/DDBJ databases">
        <title>The genomes of Aspergillus section Nigri reveals drivers in fungal speciation.</title>
        <authorList>
            <consortium name="DOE Joint Genome Institute"/>
            <person name="Vesth T.C."/>
            <person name="Nybo J."/>
            <person name="Theobald S."/>
            <person name="Brandl J."/>
            <person name="Frisvad J.C."/>
            <person name="Nielsen K.F."/>
            <person name="Lyhne E.K."/>
            <person name="Kogle M.E."/>
            <person name="Kuo A."/>
            <person name="Riley R."/>
            <person name="Clum A."/>
            <person name="Nolan M."/>
            <person name="Lipzen A."/>
            <person name="Salamov A."/>
            <person name="Henrissat B."/>
            <person name="Wiebenga A."/>
            <person name="De Vries R.P."/>
            <person name="Grigoriev I.V."/>
            <person name="Mortensen U.H."/>
            <person name="Andersen M.R."/>
            <person name="Baker S.E."/>
        </authorList>
    </citation>
    <scope>NUCLEOTIDE SEQUENCE [LARGE SCALE GENOMIC DNA]</scope>
    <source>
        <strain evidence="1 2">JOP 1030-1</strain>
    </source>
</reference>